<name>A0A2K1IC96_PHYPA</name>
<dbReference type="Proteomes" id="UP000006727">
    <property type="component" value="Chromosome 26"/>
</dbReference>
<dbReference type="Gramene" id="Pp3c26_7850V3.1">
    <property type="protein sequence ID" value="Pp3c26_7850V3.1"/>
    <property type="gene ID" value="Pp3c26_7850"/>
</dbReference>
<organism evidence="1">
    <name type="scientific">Physcomitrium patens</name>
    <name type="common">Spreading-leaved earth moss</name>
    <name type="synonym">Physcomitrella patens</name>
    <dbReference type="NCBI Taxonomy" id="3218"/>
    <lineage>
        <taxon>Eukaryota</taxon>
        <taxon>Viridiplantae</taxon>
        <taxon>Streptophyta</taxon>
        <taxon>Embryophyta</taxon>
        <taxon>Bryophyta</taxon>
        <taxon>Bryophytina</taxon>
        <taxon>Bryopsida</taxon>
        <taxon>Funariidae</taxon>
        <taxon>Funariales</taxon>
        <taxon>Funariaceae</taxon>
        <taxon>Physcomitrium</taxon>
    </lineage>
</organism>
<evidence type="ECO:0000313" key="3">
    <source>
        <dbReference type="Proteomes" id="UP000006727"/>
    </source>
</evidence>
<dbReference type="EnsemblPlants" id="Pp3c26_7850V3.1">
    <property type="protein sequence ID" value="Pp3c26_7850V3.1"/>
    <property type="gene ID" value="Pp3c26_7850"/>
</dbReference>
<proteinExistence type="predicted"/>
<dbReference type="AlphaFoldDB" id="A0A2K1IC96"/>
<reference evidence="2" key="3">
    <citation type="submission" date="2020-12" db="UniProtKB">
        <authorList>
            <consortium name="EnsemblPlants"/>
        </authorList>
    </citation>
    <scope>IDENTIFICATION</scope>
</reference>
<protein>
    <submittedName>
        <fullName evidence="1 2">Uncharacterized protein</fullName>
    </submittedName>
</protein>
<dbReference type="EMBL" id="ABEU02000026">
    <property type="protein sequence ID" value="PNR26886.1"/>
    <property type="molecule type" value="Genomic_DNA"/>
</dbReference>
<keyword evidence="3" id="KW-1185">Reference proteome</keyword>
<dbReference type="InParanoid" id="A0A2K1IC96"/>
<accession>A0A2K1IC96</accession>
<sequence length="279" mass="30625">MKLSLSISNQILQLNDSELWKNIFDEIEDESGKDRDVEIDASSSMAVFDERFGLGRNRCLKSRKPRSGINTIRDLKLARIGLRIATDCSHGLGCDKILSTYLGENVKGMERSRDGAGLVYPYQLDIFGEIWTLIAGGVMAILGLALDYYSILRALCDGVAAPNVLSFKRKVGIFPHMIDLVTRINCNYHHITIDGRMLTPIPGGQGQMSRRASDRMRKFVRTSSNALPESKCGPPCATHATCSLSLEQAKPQVSFICSSGSKQCCTIAAQMLLICSSSP</sequence>
<dbReference type="STRING" id="3218.A0A2K1IC96"/>
<reference evidence="1 3" key="1">
    <citation type="journal article" date="2008" name="Science">
        <title>The Physcomitrella genome reveals evolutionary insights into the conquest of land by plants.</title>
        <authorList>
            <person name="Rensing S."/>
            <person name="Lang D."/>
            <person name="Zimmer A."/>
            <person name="Terry A."/>
            <person name="Salamov A."/>
            <person name="Shapiro H."/>
            <person name="Nishiyama T."/>
            <person name="Perroud P.-F."/>
            <person name="Lindquist E."/>
            <person name="Kamisugi Y."/>
            <person name="Tanahashi T."/>
            <person name="Sakakibara K."/>
            <person name="Fujita T."/>
            <person name="Oishi K."/>
            <person name="Shin-I T."/>
            <person name="Kuroki Y."/>
            <person name="Toyoda A."/>
            <person name="Suzuki Y."/>
            <person name="Hashimoto A."/>
            <person name="Yamaguchi K."/>
            <person name="Sugano A."/>
            <person name="Kohara Y."/>
            <person name="Fujiyama A."/>
            <person name="Anterola A."/>
            <person name="Aoki S."/>
            <person name="Ashton N."/>
            <person name="Barbazuk W.B."/>
            <person name="Barker E."/>
            <person name="Bennetzen J."/>
            <person name="Bezanilla M."/>
            <person name="Blankenship R."/>
            <person name="Cho S.H."/>
            <person name="Dutcher S."/>
            <person name="Estelle M."/>
            <person name="Fawcett J.A."/>
            <person name="Gundlach H."/>
            <person name="Hanada K."/>
            <person name="Heyl A."/>
            <person name="Hicks K.A."/>
            <person name="Hugh J."/>
            <person name="Lohr M."/>
            <person name="Mayer K."/>
            <person name="Melkozernov A."/>
            <person name="Murata T."/>
            <person name="Nelson D."/>
            <person name="Pils B."/>
            <person name="Prigge M."/>
            <person name="Reiss B."/>
            <person name="Renner T."/>
            <person name="Rombauts S."/>
            <person name="Rushton P."/>
            <person name="Sanderfoot A."/>
            <person name="Schween G."/>
            <person name="Shiu S.-H."/>
            <person name="Stueber K."/>
            <person name="Theodoulou F.L."/>
            <person name="Tu H."/>
            <person name="Van de Peer Y."/>
            <person name="Verrier P.J."/>
            <person name="Waters E."/>
            <person name="Wood A."/>
            <person name="Yang L."/>
            <person name="Cove D."/>
            <person name="Cuming A."/>
            <person name="Hasebe M."/>
            <person name="Lucas S."/>
            <person name="Mishler D.B."/>
            <person name="Reski R."/>
            <person name="Grigoriev I."/>
            <person name="Quatrano R.S."/>
            <person name="Boore J.L."/>
        </authorList>
    </citation>
    <scope>NUCLEOTIDE SEQUENCE [LARGE SCALE GENOMIC DNA]</scope>
    <source>
        <strain evidence="2 3">cv. Gransden 2004</strain>
    </source>
</reference>
<evidence type="ECO:0000313" key="1">
    <source>
        <dbReference type="EMBL" id="PNR26886.1"/>
    </source>
</evidence>
<reference evidence="1 3" key="2">
    <citation type="journal article" date="2018" name="Plant J.">
        <title>The Physcomitrella patens chromosome-scale assembly reveals moss genome structure and evolution.</title>
        <authorList>
            <person name="Lang D."/>
            <person name="Ullrich K.K."/>
            <person name="Murat F."/>
            <person name="Fuchs J."/>
            <person name="Jenkins J."/>
            <person name="Haas F.B."/>
            <person name="Piednoel M."/>
            <person name="Gundlach H."/>
            <person name="Van Bel M."/>
            <person name="Meyberg R."/>
            <person name="Vives C."/>
            <person name="Morata J."/>
            <person name="Symeonidi A."/>
            <person name="Hiss M."/>
            <person name="Muchero W."/>
            <person name="Kamisugi Y."/>
            <person name="Saleh O."/>
            <person name="Blanc G."/>
            <person name="Decker E.L."/>
            <person name="van Gessel N."/>
            <person name="Grimwood J."/>
            <person name="Hayes R.D."/>
            <person name="Graham S.W."/>
            <person name="Gunter L.E."/>
            <person name="McDaniel S.F."/>
            <person name="Hoernstein S.N.W."/>
            <person name="Larsson A."/>
            <person name="Li F.W."/>
            <person name="Perroud P.F."/>
            <person name="Phillips J."/>
            <person name="Ranjan P."/>
            <person name="Rokshar D.S."/>
            <person name="Rothfels C.J."/>
            <person name="Schneider L."/>
            <person name="Shu S."/>
            <person name="Stevenson D.W."/>
            <person name="Thummler F."/>
            <person name="Tillich M."/>
            <person name="Villarreal Aguilar J.C."/>
            <person name="Widiez T."/>
            <person name="Wong G.K."/>
            <person name="Wymore A."/>
            <person name="Zhang Y."/>
            <person name="Zimmer A.D."/>
            <person name="Quatrano R.S."/>
            <person name="Mayer K.F.X."/>
            <person name="Goodstein D."/>
            <person name="Casacuberta J.M."/>
            <person name="Vandepoele K."/>
            <person name="Reski R."/>
            <person name="Cuming A.C."/>
            <person name="Tuskan G.A."/>
            <person name="Maumus F."/>
            <person name="Salse J."/>
            <person name="Schmutz J."/>
            <person name="Rensing S.A."/>
        </authorList>
    </citation>
    <scope>NUCLEOTIDE SEQUENCE [LARGE SCALE GENOMIC DNA]</scope>
    <source>
        <strain evidence="2 3">cv. Gransden 2004</strain>
    </source>
</reference>
<gene>
    <name evidence="1" type="ORF">PHYPA_030367</name>
</gene>
<evidence type="ECO:0000313" key="2">
    <source>
        <dbReference type="EnsemblPlants" id="Pp3c26_7850V3.1"/>
    </source>
</evidence>
<dbReference type="PaxDb" id="3218-PP1S217_77V6.1"/>